<reference evidence="2" key="1">
    <citation type="submission" date="2013-07" db="EMBL/GenBank/DDBJ databases">
        <title>The genome of Eucalyptus grandis.</title>
        <authorList>
            <person name="Schmutz J."/>
            <person name="Hayes R."/>
            <person name="Myburg A."/>
            <person name="Tuskan G."/>
            <person name="Grattapaglia D."/>
            <person name="Rokhsar D.S."/>
        </authorList>
    </citation>
    <scope>NUCLEOTIDE SEQUENCE</scope>
    <source>
        <tissue evidence="2">Leaf extractions</tissue>
    </source>
</reference>
<protein>
    <recommendedName>
        <fullName evidence="3">DUF599 domain-containing protein</fullName>
    </recommendedName>
</protein>
<sequence>MRVIAYSDTVLVPLSLFVMVGYHAFLWHHIKHRPSTTTIGHDSQKRKAWFLAIKEGDDKASMLAIQSTRNTLMVTILTATVAVLINLALAALTNNAYSADHLFSSAFFGSKSPKIFALKYGSASFFSSFSFLCSSMAVGYLIDVNFLINAANSDGMFSTSPYTLAVYERGFLLALFGNRLLCVTFPLLLWMFGPVPVALSSGALVWGLYELDFAGRSLHHTGKTRA</sequence>
<keyword evidence="1" id="KW-1133">Transmembrane helix</keyword>
<feature type="transmembrane region" description="Helical" evidence="1">
    <location>
        <begin position="6"/>
        <end position="25"/>
    </location>
</feature>
<dbReference type="eggNOG" id="ENOG502RK1A">
    <property type="taxonomic scope" value="Eukaryota"/>
</dbReference>
<dbReference type="EMBL" id="KK198763">
    <property type="protein sequence ID" value="KCW47527.1"/>
    <property type="molecule type" value="Genomic_DNA"/>
</dbReference>
<dbReference type="PANTHER" id="PTHR31881">
    <property type="match status" value="1"/>
</dbReference>
<dbReference type="Pfam" id="PF04654">
    <property type="entry name" value="DUF599"/>
    <property type="match status" value="1"/>
</dbReference>
<dbReference type="InParanoid" id="A0A059A073"/>
<dbReference type="FunCoup" id="A0A059A073">
    <property type="interactions" value="1"/>
</dbReference>
<gene>
    <name evidence="2" type="ORF">EUGRSUZ_K01288</name>
</gene>
<accession>A0A059A073</accession>
<feature type="transmembrane region" description="Helical" evidence="1">
    <location>
        <begin position="187"/>
        <end position="209"/>
    </location>
</feature>
<dbReference type="OMA" id="YLWHNFK"/>
<keyword evidence="1" id="KW-0472">Membrane</keyword>
<proteinExistence type="predicted"/>
<feature type="transmembrane region" description="Helical" evidence="1">
    <location>
        <begin position="72"/>
        <end position="97"/>
    </location>
</feature>
<feature type="transmembrane region" description="Helical" evidence="1">
    <location>
        <begin position="117"/>
        <end position="142"/>
    </location>
</feature>
<dbReference type="AlphaFoldDB" id="A0A059A073"/>
<evidence type="ECO:0000256" key="1">
    <source>
        <dbReference type="SAM" id="Phobius"/>
    </source>
</evidence>
<name>A0A059A073_EUCGR</name>
<organism evidence="2">
    <name type="scientific">Eucalyptus grandis</name>
    <name type="common">Flooded gum</name>
    <dbReference type="NCBI Taxonomy" id="71139"/>
    <lineage>
        <taxon>Eukaryota</taxon>
        <taxon>Viridiplantae</taxon>
        <taxon>Streptophyta</taxon>
        <taxon>Embryophyta</taxon>
        <taxon>Tracheophyta</taxon>
        <taxon>Spermatophyta</taxon>
        <taxon>Magnoliopsida</taxon>
        <taxon>eudicotyledons</taxon>
        <taxon>Gunneridae</taxon>
        <taxon>Pentapetalae</taxon>
        <taxon>rosids</taxon>
        <taxon>malvids</taxon>
        <taxon>Myrtales</taxon>
        <taxon>Myrtaceae</taxon>
        <taxon>Myrtoideae</taxon>
        <taxon>Eucalypteae</taxon>
        <taxon>Eucalyptus</taxon>
    </lineage>
</organism>
<evidence type="ECO:0000313" key="2">
    <source>
        <dbReference type="EMBL" id="KCW47527.1"/>
    </source>
</evidence>
<dbReference type="Gramene" id="KCW47527">
    <property type="protein sequence ID" value="KCW47527"/>
    <property type="gene ID" value="EUGRSUZ_K01288"/>
</dbReference>
<keyword evidence="1" id="KW-0812">Transmembrane</keyword>
<dbReference type="OrthoDB" id="761598at2759"/>
<evidence type="ECO:0008006" key="3">
    <source>
        <dbReference type="Google" id="ProtNLM"/>
    </source>
</evidence>
<feature type="transmembrane region" description="Helical" evidence="1">
    <location>
        <begin position="162"/>
        <end position="181"/>
    </location>
</feature>
<dbReference type="PANTHER" id="PTHR31881:SF11">
    <property type="entry name" value="PROTEIN, PUTATIVE-RELATED"/>
    <property type="match status" value="1"/>
</dbReference>
<dbReference type="KEGG" id="egr:104425114"/>
<dbReference type="InterPro" id="IPR006747">
    <property type="entry name" value="DUF599"/>
</dbReference>